<keyword evidence="2 7" id="KW-0813">Transport</keyword>
<comment type="caution">
    <text evidence="10">The sequence shown here is derived from an EMBL/GenBank/DDBJ whole genome shotgun (WGS) entry which is preliminary data.</text>
</comment>
<evidence type="ECO:0000256" key="4">
    <source>
        <dbReference type="ARBA" id="ARBA00022692"/>
    </source>
</evidence>
<dbReference type="PANTHER" id="PTHR30151">
    <property type="entry name" value="ALKANE SULFONATE ABC TRANSPORTER-RELATED, MEMBRANE SUBUNIT"/>
    <property type="match status" value="1"/>
</dbReference>
<dbReference type="PROSITE" id="PS50928">
    <property type="entry name" value="ABC_TM1"/>
    <property type="match status" value="1"/>
</dbReference>
<evidence type="ECO:0000256" key="7">
    <source>
        <dbReference type="RuleBase" id="RU363032"/>
    </source>
</evidence>
<dbReference type="Proteomes" id="UP000545761">
    <property type="component" value="Unassembled WGS sequence"/>
</dbReference>
<dbReference type="InterPro" id="IPR035906">
    <property type="entry name" value="MetI-like_sf"/>
</dbReference>
<feature type="transmembrane region" description="Helical" evidence="7">
    <location>
        <begin position="224"/>
        <end position="247"/>
    </location>
</feature>
<dbReference type="InterPro" id="IPR000515">
    <property type="entry name" value="MetI-like"/>
</dbReference>
<dbReference type="AlphaFoldDB" id="A0A7W0DN82"/>
<organism evidence="10 11">
    <name type="scientific">Streptomyces himalayensis subsp. himalayensis</name>
    <dbReference type="NCBI Taxonomy" id="2756131"/>
    <lineage>
        <taxon>Bacteria</taxon>
        <taxon>Bacillati</taxon>
        <taxon>Actinomycetota</taxon>
        <taxon>Actinomycetes</taxon>
        <taxon>Kitasatosporales</taxon>
        <taxon>Streptomycetaceae</taxon>
        <taxon>Streptomyces</taxon>
        <taxon>Streptomyces himalayensis</taxon>
    </lineage>
</organism>
<dbReference type="SUPFAM" id="SSF161098">
    <property type="entry name" value="MetI-like"/>
    <property type="match status" value="1"/>
</dbReference>
<feature type="transmembrane region" description="Helical" evidence="7">
    <location>
        <begin position="170"/>
        <end position="191"/>
    </location>
</feature>
<dbReference type="Gene3D" id="1.10.3720.10">
    <property type="entry name" value="MetI-like"/>
    <property type="match status" value="1"/>
</dbReference>
<evidence type="ECO:0000259" key="9">
    <source>
        <dbReference type="PROSITE" id="PS50928"/>
    </source>
</evidence>
<feature type="domain" description="ABC transmembrane type-1" evidence="9">
    <location>
        <begin position="106"/>
        <end position="287"/>
    </location>
</feature>
<protein>
    <submittedName>
        <fullName evidence="10">ABC transporter permease subunit</fullName>
    </submittedName>
</protein>
<comment type="similarity">
    <text evidence="7">Belongs to the binding-protein-dependent transport system permease family.</text>
</comment>
<evidence type="ECO:0000256" key="1">
    <source>
        <dbReference type="ARBA" id="ARBA00004651"/>
    </source>
</evidence>
<gene>
    <name evidence="10" type="ORF">H1D24_18645</name>
</gene>
<dbReference type="EMBL" id="JACEHE010000010">
    <property type="protein sequence ID" value="MBA2947773.1"/>
    <property type="molecule type" value="Genomic_DNA"/>
</dbReference>
<accession>A0A7W0DN82</accession>
<keyword evidence="6 7" id="KW-0472">Membrane</keyword>
<feature type="compositionally biased region" description="Gly residues" evidence="8">
    <location>
        <begin position="19"/>
        <end position="28"/>
    </location>
</feature>
<proteinExistence type="inferred from homology"/>
<dbReference type="RefSeq" id="WP_181658731.1">
    <property type="nucleotide sequence ID" value="NZ_JACEHE010000010.1"/>
</dbReference>
<keyword evidence="5 7" id="KW-1133">Transmembrane helix</keyword>
<feature type="transmembrane region" description="Helical" evidence="7">
    <location>
        <begin position="51"/>
        <end position="72"/>
    </location>
</feature>
<dbReference type="CDD" id="cd06261">
    <property type="entry name" value="TM_PBP2"/>
    <property type="match status" value="1"/>
</dbReference>
<feature type="region of interest" description="Disordered" evidence="8">
    <location>
        <begin position="1"/>
        <end position="34"/>
    </location>
</feature>
<sequence length="305" mass="31183">MSTTAWGSATDPAGPPPAGGTGAAGGAGAAPDRGDAVRHRAAGAARLLRPLTNLVTTLAAVIALWIVFLQVYDLDPLVAKSPADVWRYLFEGAQAAEHRSIVASGLGRTLLDAGLGFAAGLAAAAAVALVFVLSRSVEQALLPIAVVVRSVPLVAMTPLITLIFGRDLLGTTVISGLVVFFPALVTMTFGLRSASRQAADLCRAYGGGDWTVARKVMLPSAVPAFFASARVGVPGALIGAMLAEWLSTGKGLGYAMLQDSSTFDYDHLWASVAVLTAVSALAYNAIAAVETLALARFAPDTRPGG</sequence>
<feature type="transmembrane region" description="Helical" evidence="7">
    <location>
        <begin position="140"/>
        <end position="164"/>
    </location>
</feature>
<name>A0A7W0DN82_9ACTN</name>
<evidence type="ECO:0000256" key="6">
    <source>
        <dbReference type="ARBA" id="ARBA00023136"/>
    </source>
</evidence>
<reference evidence="10 11" key="1">
    <citation type="submission" date="2020-07" db="EMBL/GenBank/DDBJ databases">
        <title>Streptomyces isolated from Indian soil.</title>
        <authorList>
            <person name="Mandal S."/>
            <person name="Maiti P.K."/>
        </authorList>
    </citation>
    <scope>NUCLEOTIDE SEQUENCE [LARGE SCALE GENOMIC DNA]</scope>
    <source>
        <strain evidence="10 11">PSKA28</strain>
    </source>
</reference>
<dbReference type="GO" id="GO:0055085">
    <property type="term" value="P:transmembrane transport"/>
    <property type="evidence" value="ECO:0007669"/>
    <property type="project" value="InterPro"/>
</dbReference>
<dbReference type="GO" id="GO:0005886">
    <property type="term" value="C:plasma membrane"/>
    <property type="evidence" value="ECO:0007669"/>
    <property type="project" value="UniProtKB-SubCell"/>
</dbReference>
<evidence type="ECO:0000313" key="11">
    <source>
        <dbReference type="Proteomes" id="UP000545761"/>
    </source>
</evidence>
<dbReference type="Pfam" id="PF00528">
    <property type="entry name" value="BPD_transp_1"/>
    <property type="match status" value="1"/>
</dbReference>
<feature type="transmembrane region" description="Helical" evidence="7">
    <location>
        <begin position="267"/>
        <end position="286"/>
    </location>
</feature>
<evidence type="ECO:0000256" key="5">
    <source>
        <dbReference type="ARBA" id="ARBA00022989"/>
    </source>
</evidence>
<feature type="transmembrane region" description="Helical" evidence="7">
    <location>
        <begin position="113"/>
        <end position="133"/>
    </location>
</feature>
<evidence type="ECO:0000256" key="3">
    <source>
        <dbReference type="ARBA" id="ARBA00022475"/>
    </source>
</evidence>
<comment type="subcellular location">
    <subcellularLocation>
        <location evidence="1 7">Cell membrane</location>
        <topology evidence="1 7">Multi-pass membrane protein</topology>
    </subcellularLocation>
</comment>
<keyword evidence="4 7" id="KW-0812">Transmembrane</keyword>
<evidence type="ECO:0000256" key="2">
    <source>
        <dbReference type="ARBA" id="ARBA00022448"/>
    </source>
</evidence>
<evidence type="ECO:0000256" key="8">
    <source>
        <dbReference type="SAM" id="MobiDB-lite"/>
    </source>
</evidence>
<dbReference type="PANTHER" id="PTHR30151:SF41">
    <property type="entry name" value="ABC TRANSPORTER PERMEASE PROTEIN"/>
    <property type="match status" value="1"/>
</dbReference>
<keyword evidence="3" id="KW-1003">Cell membrane</keyword>
<evidence type="ECO:0000313" key="10">
    <source>
        <dbReference type="EMBL" id="MBA2947773.1"/>
    </source>
</evidence>